<keyword evidence="3" id="KW-1185">Reference proteome</keyword>
<dbReference type="SUPFAM" id="SSF53098">
    <property type="entry name" value="Ribonuclease H-like"/>
    <property type="match status" value="1"/>
</dbReference>
<sequence>MEAWVDEIEEEIRELGACMEAVAWTSNVRDVDQTEVLVVLKLLQWIKFKGICKIQVDGDNKTVIEAIQRQRSDSIRWEDQVLMYESSSLYKVLVEVEFRFVHRVCNNAADVLAKFARLNKCNSSWVRNPPEGVLKVIQQEVVLAEDSRPRPSSS</sequence>
<protein>
    <recommendedName>
        <fullName evidence="1">RNase H type-1 domain-containing protein</fullName>
    </recommendedName>
</protein>
<evidence type="ECO:0000313" key="3">
    <source>
        <dbReference type="Proteomes" id="UP000316621"/>
    </source>
</evidence>
<dbReference type="PANTHER" id="PTHR47074:SF11">
    <property type="entry name" value="REVERSE TRANSCRIPTASE-LIKE PROTEIN"/>
    <property type="match status" value="1"/>
</dbReference>
<feature type="domain" description="RNase H type-1" evidence="1">
    <location>
        <begin position="18"/>
        <end position="116"/>
    </location>
</feature>
<proteinExistence type="predicted"/>
<dbReference type="InterPro" id="IPR036397">
    <property type="entry name" value="RNaseH_sf"/>
</dbReference>
<name>A0A4Y7JK32_PAPSO</name>
<dbReference type="PANTHER" id="PTHR47074">
    <property type="entry name" value="BNAC02G40300D PROTEIN"/>
    <property type="match status" value="1"/>
</dbReference>
<dbReference type="Gramene" id="RZC61433">
    <property type="protein sequence ID" value="RZC61433"/>
    <property type="gene ID" value="C5167_023184"/>
</dbReference>
<gene>
    <name evidence="2" type="ORF">C5167_023184</name>
</gene>
<dbReference type="Proteomes" id="UP000316621">
    <property type="component" value="Chromosome 5"/>
</dbReference>
<reference evidence="2 3" key="1">
    <citation type="journal article" date="2018" name="Science">
        <title>The opium poppy genome and morphinan production.</title>
        <authorList>
            <person name="Guo L."/>
            <person name="Winzer T."/>
            <person name="Yang X."/>
            <person name="Li Y."/>
            <person name="Ning Z."/>
            <person name="He Z."/>
            <person name="Teodor R."/>
            <person name="Lu Y."/>
            <person name="Bowser T.A."/>
            <person name="Graham I.A."/>
            <person name="Ye K."/>
        </authorList>
    </citation>
    <scope>NUCLEOTIDE SEQUENCE [LARGE SCALE GENOMIC DNA]</scope>
    <source>
        <strain evidence="3">cv. HN1</strain>
        <tissue evidence="2">Leaves</tissue>
    </source>
</reference>
<dbReference type="GO" id="GO:0004523">
    <property type="term" value="F:RNA-DNA hybrid ribonuclease activity"/>
    <property type="evidence" value="ECO:0007669"/>
    <property type="project" value="InterPro"/>
</dbReference>
<dbReference type="Pfam" id="PF13456">
    <property type="entry name" value="RVT_3"/>
    <property type="match status" value="1"/>
</dbReference>
<dbReference type="AlphaFoldDB" id="A0A4Y7JK32"/>
<organism evidence="2 3">
    <name type="scientific">Papaver somniferum</name>
    <name type="common">Opium poppy</name>
    <dbReference type="NCBI Taxonomy" id="3469"/>
    <lineage>
        <taxon>Eukaryota</taxon>
        <taxon>Viridiplantae</taxon>
        <taxon>Streptophyta</taxon>
        <taxon>Embryophyta</taxon>
        <taxon>Tracheophyta</taxon>
        <taxon>Spermatophyta</taxon>
        <taxon>Magnoliopsida</taxon>
        <taxon>Ranunculales</taxon>
        <taxon>Papaveraceae</taxon>
        <taxon>Papaveroideae</taxon>
        <taxon>Papaver</taxon>
    </lineage>
</organism>
<dbReference type="InterPro" id="IPR052929">
    <property type="entry name" value="RNase_H-like_EbsB-rel"/>
</dbReference>
<dbReference type="EMBL" id="CM010719">
    <property type="protein sequence ID" value="RZC61433.1"/>
    <property type="molecule type" value="Genomic_DNA"/>
</dbReference>
<dbReference type="GO" id="GO:0003676">
    <property type="term" value="F:nucleic acid binding"/>
    <property type="evidence" value="ECO:0007669"/>
    <property type="project" value="InterPro"/>
</dbReference>
<dbReference type="InterPro" id="IPR002156">
    <property type="entry name" value="RNaseH_domain"/>
</dbReference>
<accession>A0A4Y7JK32</accession>
<evidence type="ECO:0000259" key="1">
    <source>
        <dbReference type="Pfam" id="PF13456"/>
    </source>
</evidence>
<evidence type="ECO:0000313" key="2">
    <source>
        <dbReference type="EMBL" id="RZC61433.1"/>
    </source>
</evidence>
<dbReference type="InterPro" id="IPR012337">
    <property type="entry name" value="RNaseH-like_sf"/>
</dbReference>
<dbReference type="Gene3D" id="3.30.420.10">
    <property type="entry name" value="Ribonuclease H-like superfamily/Ribonuclease H"/>
    <property type="match status" value="1"/>
</dbReference>
<dbReference type="OrthoDB" id="1906820at2759"/>